<accession>A0A9Q7AKL0</accession>
<dbReference type="KEGG" id="aram:KAR29_04960"/>
<gene>
    <name evidence="1" type="ORF">KAR29_04960</name>
</gene>
<dbReference type="RefSeq" id="WP_274374522.1">
    <property type="nucleotide sequence ID" value="NZ_CP072943.1"/>
</dbReference>
<keyword evidence="2" id="KW-1185">Reference proteome</keyword>
<evidence type="ECO:0000313" key="2">
    <source>
        <dbReference type="Proteomes" id="UP000671879"/>
    </source>
</evidence>
<proteinExistence type="predicted"/>
<dbReference type="EMBL" id="CP072943">
    <property type="protein sequence ID" value="QTX33245.1"/>
    <property type="molecule type" value="Genomic_DNA"/>
</dbReference>
<sequence length="106" mass="10760">MAEERMASSISLASFFGDVLDADAAPGGEADILWIGHCQCLQESDKVPVGLGRALVDLASWDEVGKGDAQSGRNGDGGIKVSFSVPSPIGVKLVLGDSGSSGPTAR</sequence>
<reference evidence="2" key="1">
    <citation type="submission" date="2021-04" db="EMBL/GenBank/DDBJ databases">
        <title>A novel Synergistetes isolate from a pyrite-forming mixed culture.</title>
        <authorList>
            <person name="Bunk B."/>
            <person name="Sproer C."/>
            <person name="Spring S."/>
            <person name="Pester M."/>
        </authorList>
    </citation>
    <scope>NUCLEOTIDE SEQUENCE [LARGE SCALE GENOMIC DNA]</scope>
    <source>
        <strain evidence="2">J.5.4.2-T.3.5.2</strain>
    </source>
</reference>
<protein>
    <submittedName>
        <fullName evidence="1">Uncharacterized protein</fullName>
    </submittedName>
</protein>
<dbReference type="Proteomes" id="UP000671879">
    <property type="component" value="Chromosome"/>
</dbReference>
<evidence type="ECO:0000313" key="1">
    <source>
        <dbReference type="EMBL" id="QTX33245.1"/>
    </source>
</evidence>
<organism evidence="1 2">
    <name type="scientific">Aminithiophilus ramosus</name>
    <dbReference type="NCBI Taxonomy" id="3029084"/>
    <lineage>
        <taxon>Bacteria</taxon>
        <taxon>Thermotogati</taxon>
        <taxon>Synergistota</taxon>
        <taxon>Synergistia</taxon>
        <taxon>Synergistales</taxon>
        <taxon>Aminithiophilaceae</taxon>
        <taxon>Aminithiophilus</taxon>
    </lineage>
</organism>
<dbReference type="AlphaFoldDB" id="A0A9Q7AKL0"/>
<name>A0A9Q7AKL0_9BACT</name>